<evidence type="ECO:0000256" key="5">
    <source>
        <dbReference type="ARBA" id="ARBA00023239"/>
    </source>
</evidence>
<evidence type="ECO:0000256" key="1">
    <source>
        <dbReference type="ARBA" id="ARBA00022475"/>
    </source>
</evidence>
<evidence type="ECO:0000256" key="7">
    <source>
        <dbReference type="HAMAP-Rule" id="MF_02065"/>
    </source>
</evidence>
<keyword evidence="9" id="KW-1185">Reference proteome</keyword>
<accession>A0A5J4JF23</accession>
<keyword evidence="3 7" id="KW-1133">Transmembrane helix</keyword>
<dbReference type="GO" id="GO:0008932">
    <property type="term" value="F:lytic endotransglycosylase activity"/>
    <property type="evidence" value="ECO:0007669"/>
    <property type="project" value="UniProtKB-UniRule"/>
</dbReference>
<dbReference type="CDD" id="cd08010">
    <property type="entry name" value="MltG_like"/>
    <property type="match status" value="1"/>
</dbReference>
<evidence type="ECO:0000313" key="9">
    <source>
        <dbReference type="Proteomes" id="UP000391919"/>
    </source>
</evidence>
<dbReference type="RefSeq" id="WP_151697545.1">
    <property type="nucleotide sequence ID" value="NZ_BKZP01000005.1"/>
</dbReference>
<dbReference type="PANTHER" id="PTHR30518">
    <property type="entry name" value="ENDOLYTIC MUREIN TRANSGLYCOSYLASE"/>
    <property type="match status" value="1"/>
</dbReference>
<feature type="transmembrane region" description="Helical" evidence="7">
    <location>
        <begin position="21"/>
        <end position="42"/>
    </location>
</feature>
<comment type="caution">
    <text evidence="8">The sequence shown here is derived from an EMBL/GenBank/DDBJ whole genome shotgun (WGS) entry which is preliminary data.</text>
</comment>
<reference evidence="8 9" key="1">
    <citation type="submission" date="2019-09" db="EMBL/GenBank/DDBJ databases">
        <title>Draft genome sequence of Bacillus sp. JC-7.</title>
        <authorList>
            <person name="Tanaka N."/>
            <person name="Shiwa Y."/>
            <person name="Fujita N."/>
            <person name="Tanasupawat S."/>
        </authorList>
    </citation>
    <scope>NUCLEOTIDE SEQUENCE [LARGE SCALE GENOMIC DNA]</scope>
    <source>
        <strain evidence="8 9">JC-7</strain>
    </source>
</reference>
<keyword evidence="2 7" id="KW-0812">Transmembrane</keyword>
<dbReference type="InterPro" id="IPR003770">
    <property type="entry name" value="MLTG-like"/>
</dbReference>
<dbReference type="GO" id="GO:0005886">
    <property type="term" value="C:plasma membrane"/>
    <property type="evidence" value="ECO:0007669"/>
    <property type="project" value="UniProtKB-SubCell"/>
</dbReference>
<dbReference type="PANTHER" id="PTHR30518:SF2">
    <property type="entry name" value="ENDOLYTIC MUREIN TRANSGLYCOSYLASE"/>
    <property type="match status" value="1"/>
</dbReference>
<protein>
    <recommendedName>
        <fullName evidence="7">Endolytic murein transglycosylase</fullName>
        <ecNumber evidence="7">4.2.2.29</ecNumber>
    </recommendedName>
    <alternativeName>
        <fullName evidence="7">Peptidoglycan lytic transglycosylase</fullName>
    </alternativeName>
    <alternativeName>
        <fullName evidence="7">Peptidoglycan polymerization terminase</fullName>
    </alternativeName>
</protein>
<comment type="subcellular location">
    <subcellularLocation>
        <location evidence="7">Cell membrane</location>
        <topology evidence="7">Single-pass membrane protein</topology>
    </subcellularLocation>
</comment>
<dbReference type="GO" id="GO:0071555">
    <property type="term" value="P:cell wall organization"/>
    <property type="evidence" value="ECO:0007669"/>
    <property type="project" value="UniProtKB-KW"/>
</dbReference>
<evidence type="ECO:0000256" key="2">
    <source>
        <dbReference type="ARBA" id="ARBA00022692"/>
    </source>
</evidence>
<keyword evidence="4 7" id="KW-0472">Membrane</keyword>
<dbReference type="HAMAP" id="MF_02065">
    <property type="entry name" value="MltG"/>
    <property type="match status" value="1"/>
</dbReference>
<dbReference type="NCBIfam" id="TIGR00247">
    <property type="entry name" value="endolytic transglycosylase MltG"/>
    <property type="match status" value="1"/>
</dbReference>
<evidence type="ECO:0000256" key="3">
    <source>
        <dbReference type="ARBA" id="ARBA00022989"/>
    </source>
</evidence>
<dbReference type="Gene3D" id="3.30.160.60">
    <property type="entry name" value="Classic Zinc Finger"/>
    <property type="match status" value="1"/>
</dbReference>
<dbReference type="Gene3D" id="3.30.1490.480">
    <property type="entry name" value="Endolytic murein transglycosylase"/>
    <property type="match status" value="1"/>
</dbReference>
<dbReference type="EMBL" id="BKZQ01000004">
    <property type="protein sequence ID" value="GER69107.1"/>
    <property type="molecule type" value="Genomic_DNA"/>
</dbReference>
<comment type="similarity">
    <text evidence="7">Belongs to the transglycosylase MltG family.</text>
</comment>
<evidence type="ECO:0000313" key="8">
    <source>
        <dbReference type="EMBL" id="GER69107.1"/>
    </source>
</evidence>
<proteinExistence type="inferred from homology"/>
<dbReference type="GO" id="GO:0009252">
    <property type="term" value="P:peptidoglycan biosynthetic process"/>
    <property type="evidence" value="ECO:0007669"/>
    <property type="project" value="UniProtKB-UniRule"/>
</dbReference>
<feature type="site" description="Important for catalytic activity" evidence="7">
    <location>
        <position position="248"/>
    </location>
</feature>
<sequence length="366" mass="41041">MDGNKNPFQWLIQKIRQKPKISITAGIVLIAVLLFGGTGLYYQSALKPADPQNHKTKLVTIPPGSNVKDIGQILKKHGIIQNGYVFAIYAKSHNQSGFKAGTYKMAPSMGMDEIIRSLQKGGIAAIRFTVPEGANLNQIAGIISKHSSFSSKTVLQKADDPKFIQRLMKKYPGLLTKDILNKQIKHPLEGYFFPATYSFYNEDVTLDAVLESMVAKTNEVLAKYAEQTAKKHLTPHRLLTMASLIEEEATEKADREKISSVFYNRLKKNMPLQTDPTVLYALNRHKEKVTYKDLRVNSPYNTYRHKGLPPGPIASPGEQSIKAALNPEKTDYLYFLANIKTGKVYFAKTLKEHNALKEKYIAKAKP</sequence>
<keyword evidence="1 7" id="KW-1003">Cell membrane</keyword>
<keyword evidence="5 7" id="KW-0456">Lyase</keyword>
<comment type="function">
    <text evidence="7">Functions as a peptidoglycan terminase that cleaves nascent peptidoglycan strands endolytically to terminate their elongation.</text>
</comment>
<comment type="catalytic activity">
    <reaction evidence="7">
        <text>a peptidoglycan chain = a peptidoglycan chain with N-acetyl-1,6-anhydromuramyl-[peptide] at the reducing end + a peptidoglycan chain with N-acetylglucosamine at the non-reducing end.</text>
        <dbReference type="EC" id="4.2.2.29"/>
    </reaction>
</comment>
<dbReference type="EC" id="4.2.2.29" evidence="7"/>
<evidence type="ECO:0000256" key="6">
    <source>
        <dbReference type="ARBA" id="ARBA00023316"/>
    </source>
</evidence>
<keyword evidence="6 7" id="KW-0961">Cell wall biogenesis/degradation</keyword>
<evidence type="ECO:0000256" key="4">
    <source>
        <dbReference type="ARBA" id="ARBA00023136"/>
    </source>
</evidence>
<name>A0A5J4JF23_9BACI</name>
<dbReference type="Proteomes" id="UP000391919">
    <property type="component" value="Unassembled WGS sequence"/>
</dbReference>
<dbReference type="Pfam" id="PF02618">
    <property type="entry name" value="YceG"/>
    <property type="match status" value="1"/>
</dbReference>
<gene>
    <name evidence="7" type="primary">mltG</name>
    <name evidence="8" type="ORF">BpJC7_04100</name>
</gene>
<organism evidence="8 9">
    <name type="scientific">Weizmannia acidilactici</name>
    <dbReference type="NCBI Taxonomy" id="2607726"/>
    <lineage>
        <taxon>Bacteria</taxon>
        <taxon>Bacillati</taxon>
        <taxon>Bacillota</taxon>
        <taxon>Bacilli</taxon>
        <taxon>Bacillales</taxon>
        <taxon>Bacillaceae</taxon>
        <taxon>Heyndrickxia</taxon>
    </lineage>
</organism>
<dbReference type="AlphaFoldDB" id="A0A5J4JF23"/>